<feature type="transmembrane region" description="Helical" evidence="3">
    <location>
        <begin position="42"/>
        <end position="61"/>
    </location>
</feature>
<sequence length="481" mass="51717">MKLRRGWSRYRRAGQESDQDQDPPIPGVDHGWAWMVCLGAHLGHVFNLGYFSALGVFYIAWKEYFDTSATASSWLLSLPWLAAAPFSPIMGVLAPRLGIRRVSMVGGALNGLSTILGSLANELWQLYLCGILSGIAMAMIVPPGLIMLTRYFKKRYTFANGLCIVGVSVGQMVFPPLIRLLIAIYGWRGAMFVIGAIQLNSIAACALFRPLKTKSDTEPGQTTSLEMEVMYSGGVARTENQGTENKGTEIRSALKEAFAYLRNFTNVSFSLSLIVLFLYSMGWIMNLSHLPSRATEAGWSENQGAVLLTVFAAVAMSTRVLHGWLVVCGLVGMGGFRLQFGTLAGAALATFLNPVSDSYGFLVGYAVLLGASLGIASPLLVANIKKLVREAEIPLTMSWTVATLSFAHGTGSVAAGKIHDLTGNYTAAFITAGGIFVAALLVLILVVFLNKRQKDTPSVDAVPNATQLSGPRFSHAQCNAV</sequence>
<dbReference type="OMA" id="IPCQPKN"/>
<dbReference type="Proteomes" id="UP000887568">
    <property type="component" value="Unplaced"/>
</dbReference>
<dbReference type="PANTHER" id="PTHR11360">
    <property type="entry name" value="MONOCARBOXYLATE TRANSPORTER"/>
    <property type="match status" value="1"/>
</dbReference>
<feature type="transmembrane region" description="Helical" evidence="3">
    <location>
        <begin position="125"/>
        <end position="146"/>
    </location>
</feature>
<evidence type="ECO:0000259" key="4">
    <source>
        <dbReference type="PROSITE" id="PS50850"/>
    </source>
</evidence>
<keyword evidence="3" id="KW-0472">Membrane</keyword>
<dbReference type="GO" id="GO:0008028">
    <property type="term" value="F:monocarboxylic acid transmembrane transporter activity"/>
    <property type="evidence" value="ECO:0007669"/>
    <property type="project" value="TreeGrafter"/>
</dbReference>
<proteinExistence type="predicted"/>
<feature type="compositionally biased region" description="Basic residues" evidence="2">
    <location>
        <begin position="1"/>
        <end position="12"/>
    </location>
</feature>
<feature type="transmembrane region" description="Helical" evidence="3">
    <location>
        <begin position="338"/>
        <end position="356"/>
    </location>
</feature>
<dbReference type="OrthoDB" id="2213137at2759"/>
<evidence type="ECO:0000313" key="5">
    <source>
        <dbReference type="EnsemblMetazoa" id="XP_038059946.1"/>
    </source>
</evidence>
<evidence type="ECO:0000256" key="3">
    <source>
        <dbReference type="SAM" id="Phobius"/>
    </source>
</evidence>
<dbReference type="AlphaFoldDB" id="A0A914A935"/>
<dbReference type="InterPro" id="IPR050327">
    <property type="entry name" value="Proton-linked_MCT"/>
</dbReference>
<feature type="domain" description="Major facilitator superfamily (MFS) profile" evidence="4">
    <location>
        <begin position="36"/>
        <end position="451"/>
    </location>
</feature>
<feature type="transmembrane region" description="Helical" evidence="3">
    <location>
        <begin position="264"/>
        <end position="285"/>
    </location>
</feature>
<dbReference type="RefSeq" id="XP_038059946.1">
    <property type="nucleotide sequence ID" value="XM_038204018.1"/>
</dbReference>
<comment type="subcellular location">
    <subcellularLocation>
        <location evidence="1">Membrane</location>
        <topology evidence="1">Multi-pass membrane protein</topology>
    </subcellularLocation>
</comment>
<keyword evidence="6" id="KW-1185">Reference proteome</keyword>
<dbReference type="PANTHER" id="PTHR11360:SF284">
    <property type="entry name" value="EG:103B4.3 PROTEIN-RELATED"/>
    <property type="match status" value="1"/>
</dbReference>
<dbReference type="InterPro" id="IPR011701">
    <property type="entry name" value="MFS"/>
</dbReference>
<feature type="transmembrane region" description="Helical" evidence="3">
    <location>
        <begin position="305"/>
        <end position="331"/>
    </location>
</feature>
<feature type="region of interest" description="Disordered" evidence="2">
    <location>
        <begin position="1"/>
        <end position="24"/>
    </location>
</feature>
<evidence type="ECO:0000256" key="2">
    <source>
        <dbReference type="SAM" id="MobiDB-lite"/>
    </source>
</evidence>
<dbReference type="PROSITE" id="PS50850">
    <property type="entry name" value="MFS"/>
    <property type="match status" value="1"/>
</dbReference>
<accession>A0A914A935</accession>
<evidence type="ECO:0000256" key="1">
    <source>
        <dbReference type="ARBA" id="ARBA00004141"/>
    </source>
</evidence>
<feature type="transmembrane region" description="Helical" evidence="3">
    <location>
        <begin position="427"/>
        <end position="449"/>
    </location>
</feature>
<feature type="transmembrane region" description="Helical" evidence="3">
    <location>
        <begin position="101"/>
        <end position="119"/>
    </location>
</feature>
<keyword evidence="3" id="KW-1133">Transmembrane helix</keyword>
<name>A0A914A935_PATMI</name>
<dbReference type="GO" id="GO:0016020">
    <property type="term" value="C:membrane"/>
    <property type="evidence" value="ECO:0007669"/>
    <property type="project" value="UniProtKB-SubCell"/>
</dbReference>
<keyword evidence="3" id="KW-0812">Transmembrane</keyword>
<feature type="transmembrane region" description="Helical" evidence="3">
    <location>
        <begin position="393"/>
        <end position="415"/>
    </location>
</feature>
<protein>
    <recommendedName>
        <fullName evidence="4">Major facilitator superfamily (MFS) profile domain-containing protein</fullName>
    </recommendedName>
</protein>
<feature type="transmembrane region" description="Helical" evidence="3">
    <location>
        <begin position="158"/>
        <end position="178"/>
    </location>
</feature>
<feature type="transmembrane region" description="Helical" evidence="3">
    <location>
        <begin position="184"/>
        <end position="208"/>
    </location>
</feature>
<dbReference type="GeneID" id="119730949"/>
<evidence type="ECO:0000313" key="6">
    <source>
        <dbReference type="Proteomes" id="UP000887568"/>
    </source>
</evidence>
<dbReference type="InterPro" id="IPR036259">
    <property type="entry name" value="MFS_trans_sf"/>
</dbReference>
<feature type="transmembrane region" description="Helical" evidence="3">
    <location>
        <begin position="362"/>
        <end position="381"/>
    </location>
</feature>
<feature type="transmembrane region" description="Helical" evidence="3">
    <location>
        <begin position="73"/>
        <end position="94"/>
    </location>
</feature>
<dbReference type="InterPro" id="IPR020846">
    <property type="entry name" value="MFS_dom"/>
</dbReference>
<dbReference type="Pfam" id="PF07690">
    <property type="entry name" value="MFS_1"/>
    <property type="match status" value="1"/>
</dbReference>
<dbReference type="EnsemblMetazoa" id="XM_038204018.1">
    <property type="protein sequence ID" value="XP_038059946.1"/>
    <property type="gene ID" value="LOC119730949"/>
</dbReference>
<organism evidence="5 6">
    <name type="scientific">Patiria miniata</name>
    <name type="common">Bat star</name>
    <name type="synonym">Asterina miniata</name>
    <dbReference type="NCBI Taxonomy" id="46514"/>
    <lineage>
        <taxon>Eukaryota</taxon>
        <taxon>Metazoa</taxon>
        <taxon>Echinodermata</taxon>
        <taxon>Eleutherozoa</taxon>
        <taxon>Asterozoa</taxon>
        <taxon>Asteroidea</taxon>
        <taxon>Valvatacea</taxon>
        <taxon>Valvatida</taxon>
        <taxon>Asterinidae</taxon>
        <taxon>Patiria</taxon>
    </lineage>
</organism>
<reference evidence="5" key="1">
    <citation type="submission" date="2022-11" db="UniProtKB">
        <authorList>
            <consortium name="EnsemblMetazoa"/>
        </authorList>
    </citation>
    <scope>IDENTIFICATION</scope>
</reference>
<dbReference type="Gene3D" id="1.20.1250.20">
    <property type="entry name" value="MFS general substrate transporter like domains"/>
    <property type="match status" value="2"/>
</dbReference>
<dbReference type="SUPFAM" id="SSF103473">
    <property type="entry name" value="MFS general substrate transporter"/>
    <property type="match status" value="1"/>
</dbReference>